<evidence type="ECO:0000313" key="2">
    <source>
        <dbReference type="Proteomes" id="UP000306808"/>
    </source>
</evidence>
<comment type="caution">
    <text evidence="1">The sequence shown here is derived from an EMBL/GenBank/DDBJ whole genome shotgun (WGS) entry which is preliminary data.</text>
</comment>
<dbReference type="EMBL" id="SUME01000002">
    <property type="protein sequence ID" value="TJZ62233.1"/>
    <property type="molecule type" value="Genomic_DNA"/>
</dbReference>
<proteinExistence type="predicted"/>
<gene>
    <name evidence="1" type="ORF">FAZ15_06935</name>
</gene>
<dbReference type="AlphaFoldDB" id="A0A4U0P4H8"/>
<protein>
    <submittedName>
        <fullName evidence="1">Uncharacterized protein</fullName>
    </submittedName>
</protein>
<accession>A0A4U0P4H8</accession>
<dbReference type="Proteomes" id="UP000306808">
    <property type="component" value="Unassembled WGS sequence"/>
</dbReference>
<dbReference type="OrthoDB" id="648163at2"/>
<dbReference type="Pfam" id="PF19781">
    <property type="entry name" value="DUF6266"/>
    <property type="match status" value="1"/>
</dbReference>
<dbReference type="InterPro" id="IPR046233">
    <property type="entry name" value="DUF6266"/>
</dbReference>
<evidence type="ECO:0000313" key="1">
    <source>
        <dbReference type="EMBL" id="TJZ62233.1"/>
    </source>
</evidence>
<name>A0A4U0P4H8_9SPHI</name>
<dbReference type="RefSeq" id="WP_136900570.1">
    <property type="nucleotide sequence ID" value="NZ_SUME01000002.1"/>
</dbReference>
<organism evidence="1 2">
    <name type="scientific">Sphingobacterium olei</name>
    <dbReference type="NCBI Taxonomy" id="2571155"/>
    <lineage>
        <taxon>Bacteria</taxon>
        <taxon>Pseudomonadati</taxon>
        <taxon>Bacteroidota</taxon>
        <taxon>Sphingobacteriia</taxon>
        <taxon>Sphingobacteriales</taxon>
        <taxon>Sphingobacteriaceae</taxon>
        <taxon>Sphingobacterium</taxon>
    </lineage>
</organism>
<sequence length="213" mass="23491">MAIQKNGPNGAFIGKVGSVFGYVLNGQNIIRGARKPSTKQPSAAELLNREKMKVMANFLGPIYPVLRYGYKELAPKGARVGAVQLAQSHVRKECVELDDQGVPFVNPEKVLVFRGSLEPPRECEMQREGNSLHFRWRVNPVHQDSFYQLNVLIYKVDAALVDLRIALTEASAGQCTIESSVLSTNDNPTHVYVGVVDTYKEILSDSVYLGVVG</sequence>
<reference evidence="1 2" key="1">
    <citation type="submission" date="2019-04" db="EMBL/GenBank/DDBJ databases">
        <title>Sphingobacterium olei sp. nov., isolated from oil-contaminated soil.</title>
        <authorList>
            <person name="Liu B."/>
        </authorList>
    </citation>
    <scope>NUCLEOTIDE SEQUENCE [LARGE SCALE GENOMIC DNA]</scope>
    <source>
        <strain evidence="1 2">HAL-9</strain>
    </source>
</reference>
<keyword evidence="2" id="KW-1185">Reference proteome</keyword>